<evidence type="ECO:0000256" key="9">
    <source>
        <dbReference type="ARBA" id="ARBA00023306"/>
    </source>
</evidence>
<dbReference type="CTD" id="6756280"/>
<evidence type="ECO:0000256" key="3">
    <source>
        <dbReference type="ARBA" id="ARBA00018313"/>
    </source>
</evidence>
<dbReference type="EMBL" id="DS985249">
    <property type="protein sequence ID" value="EDV22342.1"/>
    <property type="molecule type" value="Genomic_DNA"/>
</dbReference>
<proteinExistence type="predicted"/>
<name>B3S3T9_TRIAD</name>
<dbReference type="Proteomes" id="UP000009022">
    <property type="component" value="Unassembled WGS sequence"/>
</dbReference>
<dbReference type="eggNOG" id="ENOG502QQ0H">
    <property type="taxonomic scope" value="Eukaryota"/>
</dbReference>
<evidence type="ECO:0000256" key="2">
    <source>
        <dbReference type="ARBA" id="ARBA00004186"/>
    </source>
</evidence>
<evidence type="ECO:0000256" key="1">
    <source>
        <dbReference type="ARBA" id="ARBA00004114"/>
    </source>
</evidence>
<feature type="compositionally biased region" description="Polar residues" evidence="11">
    <location>
        <begin position="65"/>
        <end position="85"/>
    </location>
</feature>
<keyword evidence="6" id="KW-0498">Mitosis</keyword>
<reference evidence="12 13" key="1">
    <citation type="journal article" date="2008" name="Nature">
        <title>The Trichoplax genome and the nature of placozoans.</title>
        <authorList>
            <person name="Srivastava M."/>
            <person name="Begovic E."/>
            <person name="Chapman J."/>
            <person name="Putnam N.H."/>
            <person name="Hellsten U."/>
            <person name="Kawashima T."/>
            <person name="Kuo A."/>
            <person name="Mitros T."/>
            <person name="Salamov A."/>
            <person name="Carpenter M.L."/>
            <person name="Signorovitch A.Y."/>
            <person name="Moreno M.A."/>
            <person name="Kamm K."/>
            <person name="Grimwood J."/>
            <person name="Schmutz J."/>
            <person name="Shapiro H."/>
            <person name="Grigoriev I.V."/>
            <person name="Buss L.W."/>
            <person name="Schierwater B."/>
            <person name="Dellaporta S.L."/>
            <person name="Rokhsar D.S."/>
        </authorList>
    </citation>
    <scope>NUCLEOTIDE SEQUENCE [LARGE SCALE GENOMIC DNA]</scope>
    <source>
        <strain evidence="12 13">Grell-BS-1999</strain>
    </source>
</reference>
<dbReference type="GO" id="GO:0090307">
    <property type="term" value="P:mitotic spindle assembly"/>
    <property type="evidence" value="ECO:0007669"/>
    <property type="project" value="InterPro"/>
</dbReference>
<evidence type="ECO:0000256" key="4">
    <source>
        <dbReference type="ARBA" id="ARBA00022490"/>
    </source>
</evidence>
<evidence type="ECO:0000256" key="10">
    <source>
        <dbReference type="ARBA" id="ARBA00030722"/>
    </source>
</evidence>
<evidence type="ECO:0000256" key="11">
    <source>
        <dbReference type="SAM" id="MobiDB-lite"/>
    </source>
</evidence>
<keyword evidence="4" id="KW-0963">Cytoplasm</keyword>
<evidence type="ECO:0000256" key="8">
    <source>
        <dbReference type="ARBA" id="ARBA00023212"/>
    </source>
</evidence>
<dbReference type="InterPro" id="IPR031387">
    <property type="entry name" value="SPICE1"/>
</dbReference>
<dbReference type="PANTHER" id="PTHR31167">
    <property type="entry name" value="SPINDLE AND CENTRIOLE ASSOCIATED PROTEIN 1 SPICE1"/>
    <property type="match status" value="1"/>
</dbReference>
<feature type="region of interest" description="Disordered" evidence="11">
    <location>
        <begin position="1"/>
        <end position="33"/>
    </location>
</feature>
<accession>B3S3T9</accession>
<dbReference type="FunCoup" id="B3S3T9">
    <property type="interactions" value="690"/>
</dbReference>
<dbReference type="STRING" id="10228.B3S3T9"/>
<dbReference type="KEGG" id="tad:TRIADDRAFT_58843"/>
<feature type="compositionally biased region" description="Basic and acidic residues" evidence="11">
    <location>
        <begin position="10"/>
        <end position="21"/>
    </location>
</feature>
<dbReference type="InParanoid" id="B3S3T9"/>
<feature type="region of interest" description="Disordered" evidence="11">
    <location>
        <begin position="65"/>
        <end position="86"/>
    </location>
</feature>
<comment type="subcellular location">
    <subcellularLocation>
        <location evidence="1">Cytoplasm</location>
        <location evidence="1">Cytoskeleton</location>
        <location evidence="1">Microtubule organizing center</location>
        <location evidence="1">Centrosome</location>
        <location evidence="1">Centriole</location>
    </subcellularLocation>
    <subcellularLocation>
        <location evidence="2">Cytoplasm</location>
        <location evidence="2">Cytoskeleton</location>
        <location evidence="2">Spindle</location>
    </subcellularLocation>
</comment>
<organism evidence="12 13">
    <name type="scientific">Trichoplax adhaerens</name>
    <name type="common">Trichoplax reptans</name>
    <dbReference type="NCBI Taxonomy" id="10228"/>
    <lineage>
        <taxon>Eukaryota</taxon>
        <taxon>Metazoa</taxon>
        <taxon>Placozoa</taxon>
        <taxon>Uniplacotomia</taxon>
        <taxon>Trichoplacea</taxon>
        <taxon>Trichoplacidae</taxon>
        <taxon>Trichoplax</taxon>
    </lineage>
</organism>
<evidence type="ECO:0000256" key="7">
    <source>
        <dbReference type="ARBA" id="ARBA00023054"/>
    </source>
</evidence>
<sequence length="441" mass="50065">MIAGPPRRVAVHEPVQDKKNQEPVATKKKKKRKEWDSTVSDLSVYKLSKEELAKRRQLYQSPNWSTSQRNTFMDESNTSRLSQLTPDGRDTKKAVVMKEILHRNDKLQNLLEESDRAVNVIKDLFGDHPRRFIAFPNVTAAPENQELDHNSDGHLRNSIVVQPEEPPTRLSTLSQSVVNTPAINEAISVADDDLPVNDKETNDTVKDTLLDSIHSTQNYTKKGDKLAENIVNNDRNGDDFAESSLIDDGTKDPINQRGKISSLDELKRVVSEIETEIGNYEEEIGDVISVKSNAQRDKHLKREIEERNRLLNSVDEQRILINGLTADILRTQEICKSMQSSFDQYKLESELQITHLQKELYAVLKSREYQCVTNTIERLYETTRKPIDVNVASTAKQDIYSGLAELISGNANGDFSYLPLHEKPDQQLFALADVESDDKVL</sequence>
<dbReference type="PANTHER" id="PTHR31167:SF3">
    <property type="entry name" value="SPINDLE AND CENTRIOLE-ASSOCIATED PROTEIN 1"/>
    <property type="match status" value="1"/>
</dbReference>
<dbReference type="GO" id="GO:0005814">
    <property type="term" value="C:centriole"/>
    <property type="evidence" value="ECO:0007669"/>
    <property type="project" value="UniProtKB-SubCell"/>
</dbReference>
<evidence type="ECO:0000313" key="13">
    <source>
        <dbReference type="Proteomes" id="UP000009022"/>
    </source>
</evidence>
<dbReference type="HOGENOM" id="CLU_621633_0_0_1"/>
<dbReference type="AlphaFoldDB" id="B3S3T9"/>
<keyword evidence="8" id="KW-0206">Cytoskeleton</keyword>
<evidence type="ECO:0000256" key="5">
    <source>
        <dbReference type="ARBA" id="ARBA00022618"/>
    </source>
</evidence>
<dbReference type="OrthoDB" id="6361178at2759"/>
<keyword evidence="7" id="KW-0175">Coiled coil</keyword>
<keyword evidence="13" id="KW-1185">Reference proteome</keyword>
<dbReference type="RefSeq" id="XP_002114886.1">
    <property type="nucleotide sequence ID" value="XM_002114850.1"/>
</dbReference>
<dbReference type="GO" id="GO:0051301">
    <property type="term" value="P:cell division"/>
    <property type="evidence" value="ECO:0007669"/>
    <property type="project" value="UniProtKB-KW"/>
</dbReference>
<dbReference type="PhylomeDB" id="B3S3T9"/>
<evidence type="ECO:0000256" key="6">
    <source>
        <dbReference type="ARBA" id="ARBA00022776"/>
    </source>
</evidence>
<dbReference type="Pfam" id="PF15678">
    <property type="entry name" value="SPICE"/>
    <property type="match status" value="1"/>
</dbReference>
<gene>
    <name evidence="12" type="ORF">TRIADDRAFT_58843</name>
</gene>
<evidence type="ECO:0000313" key="12">
    <source>
        <dbReference type="EMBL" id="EDV22342.1"/>
    </source>
</evidence>
<dbReference type="GO" id="GO:0005819">
    <property type="term" value="C:spindle"/>
    <property type="evidence" value="ECO:0007669"/>
    <property type="project" value="UniProtKB-SubCell"/>
</dbReference>
<dbReference type="GeneID" id="6756280"/>
<keyword evidence="5" id="KW-0132">Cell division</keyword>
<protein>
    <recommendedName>
        <fullName evidence="3">Spindle and centriole-associated protein 1</fullName>
    </recommendedName>
    <alternativeName>
        <fullName evidence="10">Coiled-coil domain-containing protein 52</fullName>
    </alternativeName>
</protein>
<keyword evidence="9" id="KW-0131">Cell cycle</keyword>